<keyword evidence="1" id="KW-0732">Signal</keyword>
<feature type="signal peptide" evidence="1">
    <location>
        <begin position="1"/>
        <end position="21"/>
    </location>
</feature>
<dbReference type="RefSeq" id="WP_346783119.1">
    <property type="nucleotide sequence ID" value="NZ_JBDLBR010000001.1"/>
</dbReference>
<organism evidence="2 3">
    <name type="scientific">Aurantiacibacter flavus</name>
    <dbReference type="NCBI Taxonomy" id="3145232"/>
    <lineage>
        <taxon>Bacteria</taxon>
        <taxon>Pseudomonadati</taxon>
        <taxon>Pseudomonadota</taxon>
        <taxon>Alphaproteobacteria</taxon>
        <taxon>Sphingomonadales</taxon>
        <taxon>Erythrobacteraceae</taxon>
        <taxon>Aurantiacibacter</taxon>
    </lineage>
</organism>
<evidence type="ECO:0000313" key="3">
    <source>
        <dbReference type="Proteomes" id="UP001484535"/>
    </source>
</evidence>
<name>A0ABV0CSQ3_9SPHN</name>
<evidence type="ECO:0000313" key="2">
    <source>
        <dbReference type="EMBL" id="MEN7535656.1"/>
    </source>
</evidence>
<sequence length="1486" mass="149805">MRNALLLGVATLAVASAPAQAADILFASSGNTASSQTVAEGGVTQIRMDSGAVVSIVGPAEFSLEGETITLANGGVTVAGPGASGVVLRLPGGAEATVTGSGSLAVRNGQLSGNVMGGTMQVRTGAATRTYRPGQNWAATVGGSSSRVVANAAQPSPNGSARGSPFATTRQTIAQAAMNGLAVTLGEGLAGVGASGDVVAAARGVEAYLANPALVRLPSGDVDRLLAYSDRLAAALGGGSSFEGASPALVNAYLQYLANNGQIGEFQSAYASLVTQYLTLLANGGLASDFAGADLSQLNSYIDYLQLTGQLGRIGAAQQTLLSAYLSYLRGGGLPDAFVVPANILGEDAIAAYVAAVEAYVAFLQSGGVPSEYAGLSAKVFQAYLEALSSAGLFDTLLAGQADFLNAYLAFLQNGGNIDDFDQLPQTFTFPVPEGQLASNQFMALRGSKGELAPYNGQIDRSRSDVIYDDTTGSPLYFKYGTTRAAIGEAELIEAGRISAGGVSWGRWVNGTAYAQANTELDLGANGIHVIAGPMVTNMPTTGLIEYDFAGGTNPTLTGGEVGSLSVAKAAVSFGSTTRVGAELKTDFSDRSYTLQTVGGIAQTAQNGIALREDLAPGFFFGEVRQTTGGLIEVIGTGAACQGAGGCKGEIRGYISGDEGAELAISYIARDPSGAEVLGTAGFAKGDPLVIDGVDPQAGTLWPDVSVDVGYLGAKLGRESTSDPLVYVNGAGQIVGYDMAQYENERVNAGSATLADTGSAAHGAVRWARFTDGTLVGEFYERDLDVSANGGFHILAGIPTATLPSTGAVLYDFAGGTAPTAASGNMAPGTFTGQASVLWGAEAKLGLTASVAIGDDSYDISTPGGVTIPSLSPVEVLNFTEPRISGFYAITSSGAACPQGDCGVSLSGSVYGDDAAALGFLYNIGGTDGDTVTGAAAFTKAGAGSGGGGGGGQSGGAVGPDTSGPGVTIAANGSYDLRSAYANDDIRAIFLANGPLVLDNLNRPQTIGTVGFNSNYVQNIDASHYEVAGTADWVLGRYSDGSVTIRGTDRAFSENQGFHYAVSIGAENVVFPTEGYAIYDLEAATAPTFATGVTAPGTFSGQFAVGYGSQLKGAIDASIVMPGDTTYSVATPGGLANVLTSGRNLAGATGFTMSEFFSGNGGLACPSGQSCELRLNGSFTGDEGETITMSYQLGTLFANPTNNYLVGAAVFGRNSEGVVTPTPTGGVEEVTPGGDQIVLYSATTIGIDSRNSSSVTYDSTTGAPLAYVWELNSSTAENERPTIGSNTQNDSGSVADVIGWTRWAGGTTGGRYFNDQDGIEMPADGGWHIVAGDPATNLPTSGTVQYALVGSTAPTIRDGSMAPGTFSGELAVAFGATPKVGIEFDVAIGGNSYAINTPGGVADPMNGGMGVETSGQYAMTFGASSFDNVAVTGSGPVCSGSGACNADIRGFLSGDGASHVGVVYTFGNAGFDQQIDGSAVFGMSVP</sequence>
<evidence type="ECO:0008006" key="4">
    <source>
        <dbReference type="Google" id="ProtNLM"/>
    </source>
</evidence>
<dbReference type="Proteomes" id="UP001484535">
    <property type="component" value="Unassembled WGS sequence"/>
</dbReference>
<accession>A0ABV0CSQ3</accession>
<protein>
    <recommendedName>
        <fullName evidence="4">DUF3739 domain-containing protein</fullName>
    </recommendedName>
</protein>
<dbReference type="EMBL" id="JBDLBR010000001">
    <property type="protein sequence ID" value="MEN7535656.1"/>
    <property type="molecule type" value="Genomic_DNA"/>
</dbReference>
<keyword evidence="3" id="KW-1185">Reference proteome</keyword>
<feature type="chain" id="PRO_5046710211" description="DUF3739 domain-containing protein" evidence="1">
    <location>
        <begin position="22"/>
        <end position="1486"/>
    </location>
</feature>
<evidence type="ECO:0000256" key="1">
    <source>
        <dbReference type="SAM" id="SignalP"/>
    </source>
</evidence>
<gene>
    <name evidence="2" type="ORF">ABDJ38_00530</name>
</gene>
<comment type="caution">
    <text evidence="2">The sequence shown here is derived from an EMBL/GenBank/DDBJ whole genome shotgun (WGS) entry which is preliminary data.</text>
</comment>
<reference evidence="2 3" key="1">
    <citation type="submission" date="2024-05" db="EMBL/GenBank/DDBJ databases">
        <authorList>
            <person name="Park S."/>
        </authorList>
    </citation>
    <scope>NUCLEOTIDE SEQUENCE [LARGE SCALE GENOMIC DNA]</scope>
    <source>
        <strain evidence="2 3">DGU5</strain>
    </source>
</reference>
<proteinExistence type="predicted"/>